<reference evidence="4" key="1">
    <citation type="submission" date="2019-11" db="EMBL/GenBank/DDBJ databases">
        <authorList>
            <person name="Liu Y."/>
            <person name="Hou J."/>
            <person name="Li T.-Q."/>
            <person name="Guan C.-H."/>
            <person name="Wu X."/>
            <person name="Wu H.-Z."/>
            <person name="Ling F."/>
            <person name="Zhang R."/>
            <person name="Shi X.-G."/>
            <person name="Ren J.-P."/>
            <person name="Chen E.-F."/>
            <person name="Sun J.-M."/>
        </authorList>
    </citation>
    <scope>NUCLEOTIDE SEQUENCE</scope>
    <source>
        <strain evidence="4">Adult_tree_wgs_1</strain>
        <tissue evidence="4">Leaves</tissue>
    </source>
</reference>
<dbReference type="OrthoDB" id="185373at2759"/>
<evidence type="ECO:0000256" key="2">
    <source>
        <dbReference type="ARBA" id="ARBA00022737"/>
    </source>
</evidence>
<dbReference type="Proteomes" id="UP000626092">
    <property type="component" value="Unassembled WGS sequence"/>
</dbReference>
<feature type="repeat" description="PPR" evidence="3">
    <location>
        <begin position="333"/>
        <end position="367"/>
    </location>
</feature>
<name>A0A834LXV8_RHOSS</name>
<dbReference type="PROSITE" id="PS51375">
    <property type="entry name" value="PPR"/>
    <property type="match status" value="8"/>
</dbReference>
<dbReference type="Pfam" id="PF13041">
    <property type="entry name" value="PPR_2"/>
    <property type="match status" value="1"/>
</dbReference>
<comment type="similarity">
    <text evidence="1">Belongs to the PPR family. P subfamily.</text>
</comment>
<dbReference type="InterPro" id="IPR002885">
    <property type="entry name" value="PPR_rpt"/>
</dbReference>
<evidence type="ECO:0000256" key="3">
    <source>
        <dbReference type="PROSITE-ProRule" id="PRU00708"/>
    </source>
</evidence>
<dbReference type="Pfam" id="PF13812">
    <property type="entry name" value="PPR_3"/>
    <property type="match status" value="1"/>
</dbReference>
<feature type="repeat" description="PPR" evidence="3">
    <location>
        <begin position="298"/>
        <end position="332"/>
    </location>
</feature>
<proteinExistence type="inferred from homology"/>
<evidence type="ECO:0000313" key="4">
    <source>
        <dbReference type="EMBL" id="KAF7152639.1"/>
    </source>
</evidence>
<accession>A0A834LXV8</accession>
<gene>
    <name evidence="4" type="ORF">RHSIM_Rhsim01G0260800</name>
</gene>
<dbReference type="PANTHER" id="PTHR47939:SF13">
    <property type="entry name" value="OS03G0201400 PROTEIN"/>
    <property type="match status" value="1"/>
</dbReference>
<organism evidence="4 5">
    <name type="scientific">Rhododendron simsii</name>
    <name type="common">Sims's rhododendron</name>
    <dbReference type="NCBI Taxonomy" id="118357"/>
    <lineage>
        <taxon>Eukaryota</taxon>
        <taxon>Viridiplantae</taxon>
        <taxon>Streptophyta</taxon>
        <taxon>Embryophyta</taxon>
        <taxon>Tracheophyta</taxon>
        <taxon>Spermatophyta</taxon>
        <taxon>Magnoliopsida</taxon>
        <taxon>eudicotyledons</taxon>
        <taxon>Gunneridae</taxon>
        <taxon>Pentapetalae</taxon>
        <taxon>asterids</taxon>
        <taxon>Ericales</taxon>
        <taxon>Ericaceae</taxon>
        <taxon>Ericoideae</taxon>
        <taxon>Rhodoreae</taxon>
        <taxon>Rhododendron</taxon>
    </lineage>
</organism>
<evidence type="ECO:0000256" key="1">
    <source>
        <dbReference type="ARBA" id="ARBA00007626"/>
    </source>
</evidence>
<keyword evidence="5" id="KW-1185">Reference proteome</keyword>
<evidence type="ECO:0008006" key="6">
    <source>
        <dbReference type="Google" id="ProtNLM"/>
    </source>
</evidence>
<feature type="repeat" description="PPR" evidence="3">
    <location>
        <begin position="123"/>
        <end position="157"/>
    </location>
</feature>
<dbReference type="InterPro" id="IPR011990">
    <property type="entry name" value="TPR-like_helical_dom_sf"/>
</dbReference>
<feature type="repeat" description="PPR" evidence="3">
    <location>
        <begin position="473"/>
        <end position="507"/>
    </location>
</feature>
<keyword evidence="2" id="KW-0677">Repeat</keyword>
<dbReference type="PANTHER" id="PTHR47939">
    <property type="entry name" value="MEMBRANE-ASSOCIATED SALT-INDUCIBLE PROTEIN-LIKE"/>
    <property type="match status" value="1"/>
</dbReference>
<dbReference type="InterPro" id="IPR050667">
    <property type="entry name" value="PPR-containing_protein"/>
</dbReference>
<dbReference type="AlphaFoldDB" id="A0A834LXV8"/>
<feature type="repeat" description="PPR" evidence="3">
    <location>
        <begin position="543"/>
        <end position="577"/>
    </location>
</feature>
<feature type="repeat" description="PPR" evidence="3">
    <location>
        <begin position="782"/>
        <end position="816"/>
    </location>
</feature>
<sequence length="1047" mass="119870">MQAKVVVHSFKDWFKSGNNSLLELIFDILRRGGPESGSSDLALRQLGLRLSEPFVLDVLNYGKSRKDVLSCLKFFDWAGRHPGPFHHTRATFIAIFKILSKAKLMSLMLDFLDTYTKQRFSHKVRFYSTLVMGYAVAGKPEVALQLFGKMRFQGIDLDGFAYHVLLNALVEERYFDAVEVVAKQISLRGFDSEVTHSILVKNFCNQNQLDKAESVIRGLVSEGWGLSGHVVGTLVDALCKRNQFEKAGELLDEFRGLGMVCAEHAYGVWIRDLVQAGRIDGALEFFKKEKTLKGYVPDLFRYNVLICRLLRENRLVDVCDLLMEMNERRVLPDEVTMNAALCFFCKAGMVEVALELYNSRNEFGLSPSSMAYNYLINTLCGDGSIDEAYHVLKDSVNQGYFPGKKTFSILADALCREGKFDKMKELVVVALGRNMMPSDSVYDKFISALCKAGRVEDGYLVHGALNRSNKVATRNTYFNLIYGFNKSNRGDIAARLLLEMQEKGHSPTRKLCRAVIRCVCDMENPEKQFLKLLEMQLSRYEPSCQVYNFFIDGAGHARKPELARQVYEMMVRSGIEPNLGSDILMLQSYLKSEKISDALNFYRDLSQRRFGKKLSNTIIVGLCKANKPDLALEILGEVRENKLKPSLECYEELVKVLCSNNRYSVVVNLLDDLIKVGRPISSFIGNVLLLHSLKSQELYWDWVRTRDVQNETSSSWLLSQLICSFSSHKMNQDVKDLEKLVEQCFPLDIYTYNMLLRRLSMVHMDHAIELFNRLCQKGYEPDRWTYDALAHGFLKHGRTVEAKRWVEEMFRKGLDPTERTKQLIDESLLTLCEAINGTRYCESKLHEWSDDIDFLEMRIAENVKDNDYIQPMELFEPEEDIGLFTASEGVNFSVTVEFLEALDTLRSRLVLSIDYRFSDEGLSSLELICEHYSLFFNHYVLGLKHFSLASGQIAILVVLLTYRLIESQQILWNRKVIMMESDYDFKVYSICPYKSYSWKMNKELQQMEPSGQGSTGEAHHVDKAVDSKDGFFYLISSRSSVLSSSVL</sequence>
<comment type="caution">
    <text evidence="4">The sequence shown here is derived from an EMBL/GenBank/DDBJ whole genome shotgun (WGS) entry which is preliminary data.</text>
</comment>
<evidence type="ECO:0000313" key="5">
    <source>
        <dbReference type="Proteomes" id="UP000626092"/>
    </source>
</evidence>
<dbReference type="Gene3D" id="1.25.40.10">
    <property type="entry name" value="Tetratricopeptide repeat domain"/>
    <property type="match status" value="8"/>
</dbReference>
<dbReference type="EMBL" id="WJXA01000001">
    <property type="protein sequence ID" value="KAF7152639.1"/>
    <property type="molecule type" value="Genomic_DNA"/>
</dbReference>
<feature type="repeat" description="PPR" evidence="3">
    <location>
        <begin position="368"/>
        <end position="402"/>
    </location>
</feature>
<protein>
    <recommendedName>
        <fullName evidence="6">Pentatricopeptide repeat-containing protein</fullName>
    </recommendedName>
</protein>
<dbReference type="Pfam" id="PF01535">
    <property type="entry name" value="PPR"/>
    <property type="match status" value="6"/>
</dbReference>
<feature type="repeat" description="PPR" evidence="3">
    <location>
        <begin position="611"/>
        <end position="645"/>
    </location>
</feature>
<dbReference type="NCBIfam" id="TIGR00756">
    <property type="entry name" value="PPR"/>
    <property type="match status" value="7"/>
</dbReference>